<feature type="domain" description="Ig-like" evidence="2">
    <location>
        <begin position="1"/>
        <end position="55"/>
    </location>
</feature>
<dbReference type="PANTHER" id="PTHR23279">
    <property type="entry name" value="DEFECTIVE PROBOSCIS EXTENSION RESPONSE DPR -RELATED"/>
    <property type="match status" value="1"/>
</dbReference>
<dbReference type="RefSeq" id="XP_035827097.1">
    <property type="nucleotide sequence ID" value="XM_035971204.1"/>
</dbReference>
<organism evidence="3 4">
    <name type="scientific">Aplysia californica</name>
    <name type="common">California sea hare</name>
    <dbReference type="NCBI Taxonomy" id="6500"/>
    <lineage>
        <taxon>Eukaryota</taxon>
        <taxon>Metazoa</taxon>
        <taxon>Spiralia</taxon>
        <taxon>Lophotrochozoa</taxon>
        <taxon>Mollusca</taxon>
        <taxon>Gastropoda</taxon>
        <taxon>Heterobranchia</taxon>
        <taxon>Euthyneura</taxon>
        <taxon>Tectipleura</taxon>
        <taxon>Aplysiida</taxon>
        <taxon>Aplysioidea</taxon>
        <taxon>Aplysiidae</taxon>
        <taxon>Aplysia</taxon>
    </lineage>
</organism>
<keyword evidence="1" id="KW-0472">Membrane</keyword>
<dbReference type="InterPro" id="IPR036179">
    <property type="entry name" value="Ig-like_dom_sf"/>
</dbReference>
<dbReference type="GeneID" id="101859116"/>
<feature type="transmembrane region" description="Helical" evidence="1">
    <location>
        <begin position="193"/>
        <end position="214"/>
    </location>
</feature>
<accession>A0ABM1VXF4</accession>
<evidence type="ECO:0000259" key="2">
    <source>
        <dbReference type="PROSITE" id="PS50835"/>
    </source>
</evidence>
<dbReference type="InterPro" id="IPR037448">
    <property type="entry name" value="Zig-8"/>
</dbReference>
<evidence type="ECO:0000313" key="4">
    <source>
        <dbReference type="RefSeq" id="XP_035827097.1"/>
    </source>
</evidence>
<dbReference type="Gene3D" id="2.60.40.10">
    <property type="entry name" value="Immunoglobulins"/>
    <property type="match status" value="2"/>
</dbReference>
<gene>
    <name evidence="4" type="primary">LOC101859116</name>
</gene>
<dbReference type="SUPFAM" id="SSF48726">
    <property type="entry name" value="Immunoglobulin"/>
    <property type="match status" value="2"/>
</dbReference>
<dbReference type="InterPro" id="IPR003599">
    <property type="entry name" value="Ig_sub"/>
</dbReference>
<dbReference type="PROSITE" id="PS50835">
    <property type="entry name" value="IG_LIKE"/>
    <property type="match status" value="2"/>
</dbReference>
<keyword evidence="1" id="KW-1133">Transmembrane helix</keyword>
<dbReference type="PANTHER" id="PTHR23279:SF36">
    <property type="entry name" value="DEFECTIVE PROBOSCIS EXTENSION RESPONSE 9, ISOFORM A"/>
    <property type="match status" value="1"/>
</dbReference>
<dbReference type="Proteomes" id="UP000694888">
    <property type="component" value="Unplaced"/>
</dbReference>
<dbReference type="InterPro" id="IPR007110">
    <property type="entry name" value="Ig-like_dom"/>
</dbReference>
<dbReference type="SMART" id="SM00409">
    <property type="entry name" value="IG"/>
    <property type="match status" value="2"/>
</dbReference>
<reference evidence="4" key="1">
    <citation type="submission" date="2025-08" db="UniProtKB">
        <authorList>
            <consortium name="RefSeq"/>
        </authorList>
    </citation>
    <scope>IDENTIFICATION</scope>
</reference>
<keyword evidence="3" id="KW-1185">Reference proteome</keyword>
<feature type="domain" description="Ig-like" evidence="2">
    <location>
        <begin position="59"/>
        <end position="158"/>
    </location>
</feature>
<proteinExistence type="predicted"/>
<keyword evidence="1" id="KW-0812">Transmembrane</keyword>
<dbReference type="InterPro" id="IPR013783">
    <property type="entry name" value="Ig-like_fold"/>
</dbReference>
<protein>
    <submittedName>
        <fullName evidence="4">Zwei Ig domain protein zig-8 isoform X2</fullName>
    </submittedName>
</protein>
<name>A0ABM1VXF4_APLCA</name>
<sequence length="215" mass="23831">MTWTSDPNISMDPSRKPGQITNWDLVIRHLKPKDAGVYECQITSKAGLVRFVTLNVVGPPITKPVISITGKRYVNLGERIHLVCNASGGVRIPDEIDWFKAGDKIDSVKYRNIVIEKYQSMAHRSFISELIIDHSSLHDTGDYICRSSRNDIANLKVTVLHAGRDNYRRGTAEAGSQGGGTDPAGLSSYKCRILLLEICLAAMLTLNFSFFGLYS</sequence>
<dbReference type="Pfam" id="PF13927">
    <property type="entry name" value="Ig_3"/>
    <property type="match status" value="1"/>
</dbReference>
<evidence type="ECO:0000313" key="3">
    <source>
        <dbReference type="Proteomes" id="UP000694888"/>
    </source>
</evidence>
<evidence type="ECO:0000256" key="1">
    <source>
        <dbReference type="SAM" id="Phobius"/>
    </source>
</evidence>